<protein>
    <submittedName>
        <fullName evidence="2">Class III signal peptide-containing protein</fullName>
    </submittedName>
</protein>
<dbReference type="Proteomes" id="UP000232631">
    <property type="component" value="Chromosome"/>
</dbReference>
<proteinExistence type="predicted"/>
<feature type="transmembrane region" description="Helical" evidence="1">
    <location>
        <begin position="12"/>
        <end position="33"/>
    </location>
</feature>
<dbReference type="Pfam" id="PF04021">
    <property type="entry name" value="Class_IIIsignal"/>
    <property type="match status" value="1"/>
</dbReference>
<keyword evidence="1" id="KW-0472">Membrane</keyword>
<dbReference type="EMBL" id="CP017768">
    <property type="protein sequence ID" value="AUB60112.1"/>
    <property type="molecule type" value="Genomic_DNA"/>
</dbReference>
<evidence type="ECO:0000256" key="1">
    <source>
        <dbReference type="SAM" id="Phobius"/>
    </source>
</evidence>
<dbReference type="AlphaFoldDB" id="A0A2H4VPX5"/>
<dbReference type="InterPro" id="IPR007166">
    <property type="entry name" value="Class3_signal_pept_motif"/>
</dbReference>
<evidence type="ECO:0000313" key="3">
    <source>
        <dbReference type="Proteomes" id="UP000232631"/>
    </source>
</evidence>
<reference evidence="2 3" key="1">
    <citation type="submission" date="2016-10" db="EMBL/GenBank/DDBJ databases">
        <title>Comparative genomics between deep and shallow subseafloor isolates.</title>
        <authorList>
            <person name="Ishii S."/>
            <person name="Miller J.R."/>
            <person name="Sutton G."/>
            <person name="Suzuki S."/>
            <person name="Methe B."/>
            <person name="Inagaki F."/>
            <person name="Imachi H."/>
        </authorList>
    </citation>
    <scope>NUCLEOTIDE SEQUENCE [LARGE SCALE GENOMIC DNA]</scope>
    <source>
        <strain evidence="2 3">A8p</strain>
    </source>
</reference>
<gene>
    <name evidence="2" type="ORF">BK009_05095</name>
</gene>
<sequence>MGFLKDESGQGAAEYILLFGGIIVIAIAALLVYRSYIQGASSLNAAQDVETIRTTSALQ</sequence>
<accession>A0A2H4VPX5</accession>
<dbReference type="RefSeq" id="WP_100906833.1">
    <property type="nucleotide sequence ID" value="NZ_CP017768.1"/>
</dbReference>
<dbReference type="GeneID" id="35122478"/>
<name>A0A2H4VPX5_9EURY</name>
<keyword evidence="1" id="KW-1133">Transmembrane helix</keyword>
<evidence type="ECO:0000313" key="2">
    <source>
        <dbReference type="EMBL" id="AUB60112.1"/>
    </source>
</evidence>
<dbReference type="KEGG" id="msub:BK009_05095"/>
<organism evidence="2 3">
    <name type="scientific">Methanobacterium subterraneum</name>
    <dbReference type="NCBI Taxonomy" id="59277"/>
    <lineage>
        <taxon>Archaea</taxon>
        <taxon>Methanobacteriati</taxon>
        <taxon>Methanobacteriota</taxon>
        <taxon>Methanomada group</taxon>
        <taxon>Methanobacteria</taxon>
        <taxon>Methanobacteriales</taxon>
        <taxon>Methanobacteriaceae</taxon>
        <taxon>Methanobacterium</taxon>
    </lineage>
</organism>
<keyword evidence="3" id="KW-1185">Reference proteome</keyword>
<keyword evidence="1" id="KW-0812">Transmembrane</keyword>